<dbReference type="VEuPathDB" id="AmoebaDB:FDP41_012248"/>
<dbReference type="Pfam" id="PF03151">
    <property type="entry name" value="TPT"/>
    <property type="match status" value="1"/>
</dbReference>
<evidence type="ECO:0000259" key="7">
    <source>
        <dbReference type="Pfam" id="PF03151"/>
    </source>
</evidence>
<dbReference type="GeneID" id="68119463"/>
<keyword evidence="2 6" id="KW-0812">Transmembrane</keyword>
<dbReference type="RefSeq" id="XP_044566304.1">
    <property type="nucleotide sequence ID" value="XM_044702746.1"/>
</dbReference>
<reference evidence="8 9" key="1">
    <citation type="journal article" date="2019" name="Sci. Rep.">
        <title>Nanopore sequencing improves the draft genome of the human pathogenic amoeba Naegleria fowleri.</title>
        <authorList>
            <person name="Liechti N."/>
            <person name="Schurch N."/>
            <person name="Bruggmann R."/>
            <person name="Wittwer M."/>
        </authorList>
    </citation>
    <scope>NUCLEOTIDE SEQUENCE [LARGE SCALE GENOMIC DNA]</scope>
    <source>
        <strain evidence="8 9">ATCC 30894</strain>
    </source>
</reference>
<feature type="transmembrane region" description="Helical" evidence="6">
    <location>
        <begin position="243"/>
        <end position="261"/>
    </location>
</feature>
<feature type="transmembrane region" description="Helical" evidence="6">
    <location>
        <begin position="124"/>
        <end position="144"/>
    </location>
</feature>
<feature type="transmembrane region" description="Helical" evidence="6">
    <location>
        <begin position="156"/>
        <end position="175"/>
    </location>
</feature>
<gene>
    <name evidence="8" type="ORF">FDP41_012248</name>
</gene>
<feature type="transmembrane region" description="Helical" evidence="6">
    <location>
        <begin position="273"/>
        <end position="295"/>
    </location>
</feature>
<feature type="transmembrane region" description="Helical" evidence="6">
    <location>
        <begin position="339"/>
        <end position="359"/>
    </location>
</feature>
<comment type="caution">
    <text evidence="8">The sequence shown here is derived from an EMBL/GenBank/DDBJ whole genome shotgun (WGS) entry which is preliminary data.</text>
</comment>
<evidence type="ECO:0000256" key="2">
    <source>
        <dbReference type="ARBA" id="ARBA00022692"/>
    </source>
</evidence>
<dbReference type="GO" id="GO:0016020">
    <property type="term" value="C:membrane"/>
    <property type="evidence" value="ECO:0007669"/>
    <property type="project" value="UniProtKB-SubCell"/>
</dbReference>
<keyword evidence="4 6" id="KW-0472">Membrane</keyword>
<evidence type="ECO:0000256" key="1">
    <source>
        <dbReference type="ARBA" id="ARBA00004141"/>
    </source>
</evidence>
<name>A0A6A5C3F3_NAEFO</name>
<dbReference type="OMA" id="CVIIFNP"/>
<dbReference type="EMBL" id="VFQX01000013">
    <property type="protein sequence ID" value="KAF0981591.1"/>
    <property type="molecule type" value="Genomic_DNA"/>
</dbReference>
<feature type="transmembrane region" description="Helical" evidence="6">
    <location>
        <begin position="187"/>
        <end position="208"/>
    </location>
</feature>
<proteinExistence type="predicted"/>
<dbReference type="InterPro" id="IPR050186">
    <property type="entry name" value="TPT_transporter"/>
</dbReference>
<dbReference type="OrthoDB" id="5547497at2759"/>
<organism evidence="8 9">
    <name type="scientific">Naegleria fowleri</name>
    <name type="common">Brain eating amoeba</name>
    <dbReference type="NCBI Taxonomy" id="5763"/>
    <lineage>
        <taxon>Eukaryota</taxon>
        <taxon>Discoba</taxon>
        <taxon>Heterolobosea</taxon>
        <taxon>Tetramitia</taxon>
        <taxon>Eutetramitia</taxon>
        <taxon>Vahlkampfiidae</taxon>
        <taxon>Naegleria</taxon>
    </lineage>
</organism>
<comment type="subcellular location">
    <subcellularLocation>
        <location evidence="1">Membrane</location>
        <topology evidence="1">Multi-pass membrane protein</topology>
    </subcellularLocation>
</comment>
<evidence type="ECO:0000313" key="9">
    <source>
        <dbReference type="Proteomes" id="UP000444721"/>
    </source>
</evidence>
<dbReference type="InterPro" id="IPR004853">
    <property type="entry name" value="Sugar_P_trans_dom"/>
</dbReference>
<feature type="transmembrane region" description="Helical" evidence="6">
    <location>
        <begin position="215"/>
        <end position="231"/>
    </location>
</feature>
<accession>A0A6A5C3F3</accession>
<evidence type="ECO:0000256" key="3">
    <source>
        <dbReference type="ARBA" id="ARBA00022989"/>
    </source>
</evidence>
<feature type="transmembrane region" description="Helical" evidence="6">
    <location>
        <begin position="371"/>
        <end position="390"/>
    </location>
</feature>
<keyword evidence="3 6" id="KW-1133">Transmembrane helix</keyword>
<feature type="domain" description="Sugar phosphate transporter" evidence="7">
    <location>
        <begin position="87"/>
        <end position="357"/>
    </location>
</feature>
<evidence type="ECO:0000256" key="4">
    <source>
        <dbReference type="ARBA" id="ARBA00023136"/>
    </source>
</evidence>
<feature type="region of interest" description="Disordered" evidence="5">
    <location>
        <begin position="18"/>
        <end position="37"/>
    </location>
</feature>
<keyword evidence="9" id="KW-1185">Reference proteome</keyword>
<dbReference type="PANTHER" id="PTHR11132">
    <property type="entry name" value="SOLUTE CARRIER FAMILY 35"/>
    <property type="match status" value="1"/>
</dbReference>
<dbReference type="AlphaFoldDB" id="A0A6A5C3F3"/>
<dbReference type="VEuPathDB" id="AmoebaDB:NfTy_039050"/>
<dbReference type="Proteomes" id="UP000444721">
    <property type="component" value="Unassembled WGS sequence"/>
</dbReference>
<dbReference type="VEuPathDB" id="AmoebaDB:NF0052160"/>
<protein>
    <recommendedName>
        <fullName evidence="7">Sugar phosphate transporter domain-containing protein</fullName>
    </recommendedName>
</protein>
<evidence type="ECO:0000313" key="8">
    <source>
        <dbReference type="EMBL" id="KAF0981591.1"/>
    </source>
</evidence>
<feature type="transmembrane region" description="Helical" evidence="6">
    <location>
        <begin position="85"/>
        <end position="104"/>
    </location>
</feature>
<sequence>MSSSSSASTSALVGELSSRVASSSKQRMYHHQKEAEELETVLPLSESPPLNSSSVPTIHSPSLSLNKHHHHQHDQQFLSREASKIQVLFAIIFFIVTSISSLFFSKYLMDIGEYTFPFPLTMTWFHLLVALICILCTYSLNRTFCFSFLPDFEFKIETAIQIMPVSLLYVGMVTFNNLCLDYSDIHVYHTARSISICFTALFTFVLLGEQISKRIIFACFIIAIGYFMAGIKETQLSKINLVGFAFGLVSSCFMALYSIYLKKIMSSTQKNHWIILIYNTIGAILFLFPICVMTGEFEKASAVPFLFEPKFLIVLIGTGLIAFVVNISNFVLISRTSPLSTSVIVTLKSVIESVLSISLHSSDGHHQFFTAYNVASTIFTLLGSYLFTLFKLQDERKRNEESLLE</sequence>
<feature type="transmembrane region" description="Helical" evidence="6">
    <location>
        <begin position="311"/>
        <end position="332"/>
    </location>
</feature>
<evidence type="ECO:0000256" key="5">
    <source>
        <dbReference type="SAM" id="MobiDB-lite"/>
    </source>
</evidence>
<evidence type="ECO:0000256" key="6">
    <source>
        <dbReference type="SAM" id="Phobius"/>
    </source>
</evidence>